<evidence type="ECO:0000259" key="6">
    <source>
        <dbReference type="Pfam" id="PF02631"/>
    </source>
</evidence>
<accession>A0ABU9TQC5</accession>
<evidence type="ECO:0000256" key="2">
    <source>
        <dbReference type="ARBA" id="ARBA00009695"/>
    </source>
</evidence>
<dbReference type="HAMAP" id="MF_01114">
    <property type="entry name" value="RecX"/>
    <property type="match status" value="1"/>
</dbReference>
<comment type="subcellular location">
    <subcellularLocation>
        <location evidence="1 5">Cytoplasm</location>
    </subcellularLocation>
</comment>
<dbReference type="PANTHER" id="PTHR33602">
    <property type="entry name" value="REGULATORY PROTEIN RECX FAMILY PROTEIN"/>
    <property type="match status" value="1"/>
</dbReference>
<name>A0ABU9TQC5_9GAMM</name>
<evidence type="ECO:0000256" key="3">
    <source>
        <dbReference type="ARBA" id="ARBA00018111"/>
    </source>
</evidence>
<dbReference type="InterPro" id="IPR003783">
    <property type="entry name" value="Regulatory_RecX"/>
</dbReference>
<evidence type="ECO:0000313" key="8">
    <source>
        <dbReference type="EMBL" id="MEM5535918.1"/>
    </source>
</evidence>
<dbReference type="InterPro" id="IPR053925">
    <property type="entry name" value="RecX_HTH_3rd"/>
</dbReference>
<reference evidence="8 9" key="1">
    <citation type="submission" date="2024-03" db="EMBL/GenBank/DDBJ databases">
        <title>Community enrichment and isolation of bacterial strains for fucoidan degradation.</title>
        <authorList>
            <person name="Sichert A."/>
        </authorList>
    </citation>
    <scope>NUCLEOTIDE SEQUENCE [LARGE SCALE GENOMIC DNA]</scope>
    <source>
        <strain evidence="8 9">AS76</strain>
    </source>
</reference>
<comment type="caution">
    <text evidence="8">The sequence shown here is derived from an EMBL/GenBank/DDBJ whole genome shotgun (WGS) entry which is preliminary data.</text>
</comment>
<feature type="domain" description="RecX second three-helical" evidence="6">
    <location>
        <begin position="55"/>
        <end position="95"/>
    </location>
</feature>
<feature type="domain" description="RecX third three-helical" evidence="7">
    <location>
        <begin position="100"/>
        <end position="146"/>
    </location>
</feature>
<evidence type="ECO:0000256" key="1">
    <source>
        <dbReference type="ARBA" id="ARBA00004496"/>
    </source>
</evidence>
<proteinExistence type="inferred from homology"/>
<sequence length="155" mass="18186">MAKEITQKDLWNRAIGLLSRREYSKAELRNKLLLISENLDVEPVLHELETEGYQSDERFVDSFLRMRIAQGHGLMRIRFDLKRKGVDEGLIEDALVANDVDWYELALALYQRKYALSSKPLDYKERAKRVRFMSQRGFSFDEIHYAESNASEPVN</sequence>
<dbReference type="EMBL" id="JBBMRA010000003">
    <property type="protein sequence ID" value="MEM5535918.1"/>
    <property type="molecule type" value="Genomic_DNA"/>
</dbReference>
<evidence type="ECO:0000313" key="9">
    <source>
        <dbReference type="Proteomes" id="UP001449225"/>
    </source>
</evidence>
<dbReference type="InterPro" id="IPR036388">
    <property type="entry name" value="WH-like_DNA-bd_sf"/>
</dbReference>
<gene>
    <name evidence="5" type="primary">recX</name>
    <name evidence="8" type="ORF">WNY58_05875</name>
</gene>
<dbReference type="InterPro" id="IPR053924">
    <property type="entry name" value="RecX_HTH_2nd"/>
</dbReference>
<organism evidence="8 9">
    <name type="scientific">Neptuniibacter pectenicola</name>
    <dbReference type="NCBI Taxonomy" id="1806669"/>
    <lineage>
        <taxon>Bacteria</taxon>
        <taxon>Pseudomonadati</taxon>
        <taxon>Pseudomonadota</taxon>
        <taxon>Gammaproteobacteria</taxon>
        <taxon>Oceanospirillales</taxon>
        <taxon>Oceanospirillaceae</taxon>
        <taxon>Neptuniibacter</taxon>
    </lineage>
</organism>
<comment type="similarity">
    <text evidence="2 5">Belongs to the RecX family.</text>
</comment>
<dbReference type="Gene3D" id="1.10.10.10">
    <property type="entry name" value="Winged helix-like DNA-binding domain superfamily/Winged helix DNA-binding domain"/>
    <property type="match status" value="3"/>
</dbReference>
<evidence type="ECO:0000256" key="4">
    <source>
        <dbReference type="ARBA" id="ARBA00022490"/>
    </source>
</evidence>
<comment type="function">
    <text evidence="5">Modulates RecA activity.</text>
</comment>
<dbReference type="RefSeq" id="WP_342853992.1">
    <property type="nucleotide sequence ID" value="NZ_JBBMRA010000003.1"/>
</dbReference>
<keyword evidence="4 5" id="KW-0963">Cytoplasm</keyword>
<dbReference type="Proteomes" id="UP001449225">
    <property type="component" value="Unassembled WGS sequence"/>
</dbReference>
<dbReference type="Pfam" id="PF21981">
    <property type="entry name" value="RecX_HTH3"/>
    <property type="match status" value="1"/>
</dbReference>
<dbReference type="PANTHER" id="PTHR33602:SF1">
    <property type="entry name" value="REGULATORY PROTEIN RECX FAMILY PROTEIN"/>
    <property type="match status" value="1"/>
</dbReference>
<protein>
    <recommendedName>
        <fullName evidence="3 5">Regulatory protein RecX</fullName>
    </recommendedName>
</protein>
<evidence type="ECO:0000256" key="5">
    <source>
        <dbReference type="HAMAP-Rule" id="MF_01114"/>
    </source>
</evidence>
<keyword evidence="9" id="KW-1185">Reference proteome</keyword>
<dbReference type="Pfam" id="PF02631">
    <property type="entry name" value="RecX_HTH2"/>
    <property type="match status" value="1"/>
</dbReference>
<evidence type="ECO:0000259" key="7">
    <source>
        <dbReference type="Pfam" id="PF21981"/>
    </source>
</evidence>